<comment type="caution">
    <text evidence="1">The sequence shown here is derived from an EMBL/GenBank/DDBJ whole genome shotgun (WGS) entry which is preliminary data.</text>
</comment>
<dbReference type="Proteomes" id="UP000284706">
    <property type="component" value="Unassembled WGS sequence"/>
</dbReference>
<accession>A0A409WVM3</accession>
<dbReference type="InParanoid" id="A0A409WVM3"/>
<organism evidence="1 2">
    <name type="scientific">Gymnopilus dilepis</name>
    <dbReference type="NCBI Taxonomy" id="231916"/>
    <lineage>
        <taxon>Eukaryota</taxon>
        <taxon>Fungi</taxon>
        <taxon>Dikarya</taxon>
        <taxon>Basidiomycota</taxon>
        <taxon>Agaricomycotina</taxon>
        <taxon>Agaricomycetes</taxon>
        <taxon>Agaricomycetidae</taxon>
        <taxon>Agaricales</taxon>
        <taxon>Agaricineae</taxon>
        <taxon>Hymenogastraceae</taxon>
        <taxon>Gymnopilus</taxon>
    </lineage>
</organism>
<protein>
    <submittedName>
        <fullName evidence="1">Uncharacterized protein</fullName>
    </submittedName>
</protein>
<sequence>MPFANSAQKLERIIFGDSDSDSDSEVKLDALLAQAGTSCKALMAQSKAGRRIAGNKRVARYRELQGFNGAGTVMQSICACPALRQTSFEELRVECYLQTLIARGTKPDLVDPVSTPWAVIPPVFNAFKDDSDDQDADMFLSDVIMGD</sequence>
<dbReference type="EMBL" id="NHYE01004739">
    <property type="protein sequence ID" value="PPQ82496.1"/>
    <property type="molecule type" value="Genomic_DNA"/>
</dbReference>
<proteinExistence type="predicted"/>
<evidence type="ECO:0000313" key="2">
    <source>
        <dbReference type="Proteomes" id="UP000284706"/>
    </source>
</evidence>
<evidence type="ECO:0000313" key="1">
    <source>
        <dbReference type="EMBL" id="PPQ82496.1"/>
    </source>
</evidence>
<gene>
    <name evidence="1" type="ORF">CVT26_012950</name>
</gene>
<keyword evidence="2" id="KW-1185">Reference proteome</keyword>
<reference evidence="1 2" key="1">
    <citation type="journal article" date="2018" name="Evol. Lett.">
        <title>Horizontal gene cluster transfer increased hallucinogenic mushroom diversity.</title>
        <authorList>
            <person name="Reynolds H.T."/>
            <person name="Vijayakumar V."/>
            <person name="Gluck-Thaler E."/>
            <person name="Korotkin H.B."/>
            <person name="Matheny P.B."/>
            <person name="Slot J.C."/>
        </authorList>
    </citation>
    <scope>NUCLEOTIDE SEQUENCE [LARGE SCALE GENOMIC DNA]</scope>
    <source>
        <strain evidence="1 2">SRW20</strain>
    </source>
</reference>
<dbReference type="AlphaFoldDB" id="A0A409WVM3"/>
<name>A0A409WVM3_9AGAR</name>
<dbReference type="OrthoDB" id="2604709at2759"/>